<evidence type="ECO:0000256" key="5">
    <source>
        <dbReference type="ARBA" id="ARBA00022833"/>
    </source>
</evidence>
<dbReference type="InterPro" id="IPR047413">
    <property type="entry name" value="FH_FOXP3"/>
</dbReference>
<keyword evidence="4" id="KW-0863">Zinc-finger</keyword>
<dbReference type="SUPFAM" id="SSF46785">
    <property type="entry name" value="Winged helix' DNA-binding domain"/>
    <property type="match status" value="1"/>
</dbReference>
<dbReference type="Ensembl" id="ENSCMIT00000010245.1">
    <property type="protein sequence ID" value="ENSCMIP00000009977.1"/>
    <property type="gene ID" value="ENSCMIG00000005266.1"/>
</dbReference>
<evidence type="ECO:0000313" key="14">
    <source>
        <dbReference type="Proteomes" id="UP000314986"/>
    </source>
</evidence>
<dbReference type="PRINTS" id="PR00053">
    <property type="entry name" value="FORKHEAD"/>
</dbReference>
<comment type="subcellular location">
    <subcellularLocation>
        <location evidence="1 10">Nucleus</location>
    </subcellularLocation>
</comment>
<dbReference type="AlphaFoldDB" id="A0A4W3H479"/>
<evidence type="ECO:0000256" key="4">
    <source>
        <dbReference type="ARBA" id="ARBA00022771"/>
    </source>
</evidence>
<dbReference type="GO" id="GO:0000978">
    <property type="term" value="F:RNA polymerase II cis-regulatory region sequence-specific DNA binding"/>
    <property type="evidence" value="ECO:0007669"/>
    <property type="project" value="TreeGrafter"/>
</dbReference>
<evidence type="ECO:0000259" key="12">
    <source>
        <dbReference type="PROSITE" id="PS50039"/>
    </source>
</evidence>
<feature type="region of interest" description="Disordered" evidence="11">
    <location>
        <begin position="35"/>
        <end position="69"/>
    </location>
</feature>
<reference evidence="14" key="2">
    <citation type="journal article" date="2007" name="PLoS Biol.">
        <title>Survey sequencing and comparative analysis of the elephant shark (Callorhinchus milii) genome.</title>
        <authorList>
            <person name="Venkatesh B."/>
            <person name="Kirkness E.F."/>
            <person name="Loh Y.H."/>
            <person name="Halpern A.L."/>
            <person name="Lee A.P."/>
            <person name="Johnson J."/>
            <person name="Dandona N."/>
            <person name="Viswanathan L.D."/>
            <person name="Tay A."/>
            <person name="Venter J.C."/>
            <person name="Strausberg R.L."/>
            <person name="Brenner S."/>
        </authorList>
    </citation>
    <scope>NUCLEOTIDE SEQUENCE [LARGE SCALE GENOMIC DNA]</scope>
</reference>
<dbReference type="GO" id="GO:0005634">
    <property type="term" value="C:nucleus"/>
    <property type="evidence" value="ECO:0007669"/>
    <property type="project" value="UniProtKB-SubCell"/>
</dbReference>
<evidence type="ECO:0000256" key="8">
    <source>
        <dbReference type="ARBA" id="ARBA00023163"/>
    </source>
</evidence>
<evidence type="ECO:0000256" key="7">
    <source>
        <dbReference type="ARBA" id="ARBA00023125"/>
    </source>
</evidence>
<reference evidence="13" key="4">
    <citation type="submission" date="2025-08" db="UniProtKB">
        <authorList>
            <consortium name="Ensembl"/>
        </authorList>
    </citation>
    <scope>IDENTIFICATION</scope>
</reference>
<evidence type="ECO:0000256" key="6">
    <source>
        <dbReference type="ARBA" id="ARBA00023015"/>
    </source>
</evidence>
<feature type="compositionally biased region" description="Low complexity" evidence="11">
    <location>
        <begin position="58"/>
        <end position="69"/>
    </location>
</feature>
<dbReference type="InterPro" id="IPR036390">
    <property type="entry name" value="WH_DNA-bd_sf"/>
</dbReference>
<evidence type="ECO:0000256" key="11">
    <source>
        <dbReference type="SAM" id="MobiDB-lite"/>
    </source>
</evidence>
<evidence type="ECO:0000256" key="1">
    <source>
        <dbReference type="ARBA" id="ARBA00004123"/>
    </source>
</evidence>
<organism evidence="13 14">
    <name type="scientific">Callorhinchus milii</name>
    <name type="common">Ghost shark</name>
    <dbReference type="NCBI Taxonomy" id="7868"/>
    <lineage>
        <taxon>Eukaryota</taxon>
        <taxon>Metazoa</taxon>
        <taxon>Chordata</taxon>
        <taxon>Craniata</taxon>
        <taxon>Vertebrata</taxon>
        <taxon>Chondrichthyes</taxon>
        <taxon>Holocephali</taxon>
        <taxon>Chimaeriformes</taxon>
        <taxon>Callorhinchidae</taxon>
        <taxon>Callorhinchus</taxon>
    </lineage>
</organism>
<dbReference type="InterPro" id="IPR030456">
    <property type="entry name" value="TF_fork_head_CS_2"/>
</dbReference>
<dbReference type="GO" id="GO:0001227">
    <property type="term" value="F:DNA-binding transcription repressor activity, RNA polymerase II-specific"/>
    <property type="evidence" value="ECO:0007669"/>
    <property type="project" value="TreeGrafter"/>
</dbReference>
<keyword evidence="8" id="KW-0804">Transcription</keyword>
<dbReference type="Gene3D" id="1.10.10.10">
    <property type="entry name" value="Winged helix-like DNA-binding domain superfamily/Winged helix DNA-binding domain"/>
    <property type="match status" value="1"/>
</dbReference>
<reference evidence="14" key="3">
    <citation type="journal article" date="2014" name="Nature">
        <title>Elephant shark genome provides unique insights into gnathostome evolution.</title>
        <authorList>
            <consortium name="International Elephant Shark Genome Sequencing Consortium"/>
            <person name="Venkatesh B."/>
            <person name="Lee A.P."/>
            <person name="Ravi V."/>
            <person name="Maurya A.K."/>
            <person name="Lian M.M."/>
            <person name="Swann J.B."/>
            <person name="Ohta Y."/>
            <person name="Flajnik M.F."/>
            <person name="Sutoh Y."/>
            <person name="Kasahara M."/>
            <person name="Hoon S."/>
            <person name="Gangu V."/>
            <person name="Roy S.W."/>
            <person name="Irimia M."/>
            <person name="Korzh V."/>
            <person name="Kondrychyn I."/>
            <person name="Lim Z.W."/>
            <person name="Tay B.H."/>
            <person name="Tohari S."/>
            <person name="Kong K.W."/>
            <person name="Ho S."/>
            <person name="Lorente-Galdos B."/>
            <person name="Quilez J."/>
            <person name="Marques-Bonet T."/>
            <person name="Raney B.J."/>
            <person name="Ingham P.W."/>
            <person name="Tay A."/>
            <person name="Hillier L.W."/>
            <person name="Minx P."/>
            <person name="Boehm T."/>
            <person name="Wilson R.K."/>
            <person name="Brenner S."/>
            <person name="Warren W.C."/>
        </authorList>
    </citation>
    <scope>NUCLEOTIDE SEQUENCE [LARGE SCALE GENOMIC DNA]</scope>
</reference>
<dbReference type="InterPro" id="IPR001766">
    <property type="entry name" value="Fork_head_dom"/>
</dbReference>
<dbReference type="GeneTree" id="ENSGT00940000165955"/>
<feature type="DNA-binding region" description="Fork-head" evidence="10">
    <location>
        <begin position="114"/>
        <end position="187"/>
    </location>
</feature>
<keyword evidence="3" id="KW-0479">Metal-binding</keyword>
<dbReference type="GO" id="GO:0008270">
    <property type="term" value="F:zinc ion binding"/>
    <property type="evidence" value="ECO:0007669"/>
    <property type="project" value="UniProtKB-KW"/>
</dbReference>
<evidence type="ECO:0000256" key="3">
    <source>
        <dbReference type="ARBA" id="ARBA00022723"/>
    </source>
</evidence>
<dbReference type="STRING" id="7868.ENSCMIP00000009977"/>
<keyword evidence="7 10" id="KW-0238">DNA-binding</keyword>
<feature type="domain" description="Fork-head" evidence="12">
    <location>
        <begin position="114"/>
        <end position="187"/>
    </location>
</feature>
<protein>
    <recommendedName>
        <fullName evidence="12">Fork-head domain-containing protein</fullName>
    </recommendedName>
</protein>
<evidence type="ECO:0000313" key="13">
    <source>
        <dbReference type="Ensembl" id="ENSCMIP00000009977.1"/>
    </source>
</evidence>
<dbReference type="Pfam" id="PF00250">
    <property type="entry name" value="Forkhead"/>
    <property type="match status" value="1"/>
</dbReference>
<keyword evidence="6" id="KW-0805">Transcription regulation</keyword>
<keyword evidence="9 10" id="KW-0539">Nucleus</keyword>
<evidence type="ECO:0000256" key="10">
    <source>
        <dbReference type="PROSITE-ProRule" id="PRU00089"/>
    </source>
</evidence>
<dbReference type="Proteomes" id="UP000314986">
    <property type="component" value="Unassembled WGS sequence"/>
</dbReference>
<sequence>LSAPATRPPREPDPRVSERRFVLNRFCCSVADFKPTGTPPTHPRKLGFLSSRPMESGLRPPSSAAPTLSLSRSLSLPPRWTPRKYVFCDVLMLSFNFHSDVSSNLEYYRVYNIRPPFTYAALIRWAILETSEKQMTLNEIYLWFTRKFAFFRNNTATWKNAVRHNLSLHKCFVRVENMRGAVWTVDEMEFQRRKSPKITR</sequence>
<dbReference type="PROSITE" id="PS50039">
    <property type="entry name" value="FORK_HEAD_3"/>
    <property type="match status" value="1"/>
</dbReference>
<dbReference type="CDD" id="cd20066">
    <property type="entry name" value="FH_FOXP3"/>
    <property type="match status" value="1"/>
</dbReference>
<dbReference type="PANTHER" id="PTHR45796:SF7">
    <property type="entry name" value="FORKHEAD BOX PROTEIN P4"/>
    <property type="match status" value="1"/>
</dbReference>
<dbReference type="SMART" id="SM00339">
    <property type="entry name" value="FH"/>
    <property type="match status" value="1"/>
</dbReference>
<dbReference type="PROSITE" id="PS00658">
    <property type="entry name" value="FORK_HEAD_2"/>
    <property type="match status" value="1"/>
</dbReference>
<keyword evidence="5" id="KW-0862">Zinc</keyword>
<keyword evidence="14" id="KW-1185">Reference proteome</keyword>
<evidence type="ECO:0000256" key="2">
    <source>
        <dbReference type="ARBA" id="ARBA00022491"/>
    </source>
</evidence>
<reference evidence="14" key="1">
    <citation type="journal article" date="2006" name="Science">
        <title>Ancient noncoding elements conserved in the human genome.</title>
        <authorList>
            <person name="Venkatesh B."/>
            <person name="Kirkness E.F."/>
            <person name="Loh Y.H."/>
            <person name="Halpern A.L."/>
            <person name="Lee A.P."/>
            <person name="Johnson J."/>
            <person name="Dandona N."/>
            <person name="Viswanathan L.D."/>
            <person name="Tay A."/>
            <person name="Venter J.C."/>
            <person name="Strausberg R.L."/>
            <person name="Brenner S."/>
        </authorList>
    </citation>
    <scope>NUCLEOTIDE SEQUENCE [LARGE SCALE GENOMIC DNA]</scope>
</reference>
<reference evidence="13" key="5">
    <citation type="submission" date="2025-09" db="UniProtKB">
        <authorList>
            <consortium name="Ensembl"/>
        </authorList>
    </citation>
    <scope>IDENTIFICATION</scope>
</reference>
<dbReference type="InParanoid" id="A0A4W3H479"/>
<name>A0A4W3H479_CALMI</name>
<proteinExistence type="predicted"/>
<dbReference type="FunFam" id="1.10.10.10:FF:000010">
    <property type="entry name" value="Forkhead box P2 isoform B"/>
    <property type="match status" value="1"/>
</dbReference>
<dbReference type="InterPro" id="IPR036388">
    <property type="entry name" value="WH-like_DNA-bd_sf"/>
</dbReference>
<dbReference type="PANTHER" id="PTHR45796">
    <property type="entry name" value="FORKHEAD BOX P, ISOFORM C"/>
    <property type="match status" value="1"/>
</dbReference>
<evidence type="ECO:0000256" key="9">
    <source>
        <dbReference type="ARBA" id="ARBA00023242"/>
    </source>
</evidence>
<dbReference type="InterPro" id="IPR050998">
    <property type="entry name" value="FOXP"/>
</dbReference>
<accession>A0A4W3H479</accession>
<keyword evidence="2" id="KW-0678">Repressor</keyword>